<evidence type="ECO:0000256" key="3">
    <source>
        <dbReference type="ARBA" id="ARBA00022605"/>
    </source>
</evidence>
<feature type="binding site" evidence="7">
    <location>
        <position position="395"/>
    </location>
    <ligand>
        <name>phosphoenolpyruvate</name>
        <dbReference type="ChEBI" id="CHEBI:58702"/>
    </ligand>
</feature>
<keyword evidence="10" id="KW-1185">Reference proteome</keyword>
<dbReference type="HAMAP" id="MF_00210">
    <property type="entry name" value="EPSP_synth"/>
    <property type="match status" value="1"/>
</dbReference>
<feature type="binding site" evidence="7">
    <location>
        <position position="297"/>
    </location>
    <ligand>
        <name>3-phosphoshikimate</name>
        <dbReference type="ChEBI" id="CHEBI:145989"/>
    </ligand>
</feature>
<name>A0A4D7AVF5_9FIRM</name>
<evidence type="ECO:0000313" key="10">
    <source>
        <dbReference type="Proteomes" id="UP000298642"/>
    </source>
</evidence>
<evidence type="ECO:0000256" key="5">
    <source>
        <dbReference type="ARBA" id="ARBA00023141"/>
    </source>
</evidence>
<evidence type="ECO:0000256" key="6">
    <source>
        <dbReference type="ARBA" id="ARBA00044633"/>
    </source>
</evidence>
<feature type="binding site" evidence="7">
    <location>
        <position position="172"/>
    </location>
    <ligand>
        <name>3-phosphoshikimate</name>
        <dbReference type="ChEBI" id="CHEBI:145989"/>
    </ligand>
</feature>
<evidence type="ECO:0000259" key="8">
    <source>
        <dbReference type="Pfam" id="PF00275"/>
    </source>
</evidence>
<comment type="subunit">
    <text evidence="7">Monomer.</text>
</comment>
<dbReference type="GeneID" id="89520509"/>
<dbReference type="InterPro" id="IPR001986">
    <property type="entry name" value="Enolpyruvate_Tfrase_dom"/>
</dbReference>
<feature type="binding site" evidence="7">
    <location>
        <position position="328"/>
    </location>
    <ligand>
        <name>phosphoenolpyruvate</name>
        <dbReference type="ChEBI" id="CHEBI:58702"/>
    </ligand>
</feature>
<dbReference type="CDD" id="cd01556">
    <property type="entry name" value="EPSP_synthase"/>
    <property type="match status" value="1"/>
</dbReference>
<dbReference type="RefSeq" id="WP_119310406.1">
    <property type="nucleotide sequence ID" value="NZ_CP034413.3"/>
</dbReference>
<dbReference type="InterPro" id="IPR006264">
    <property type="entry name" value="EPSP_synthase"/>
</dbReference>
<keyword evidence="7" id="KW-0963">Cytoplasm</keyword>
<feature type="binding site" evidence="7">
    <location>
        <position position="369"/>
    </location>
    <ligand>
        <name>phosphoenolpyruvate</name>
        <dbReference type="ChEBI" id="CHEBI:58702"/>
    </ligand>
</feature>
<organism evidence="9 10">
    <name type="scientific">Dysosmobacter welbionis</name>
    <dbReference type="NCBI Taxonomy" id="2093857"/>
    <lineage>
        <taxon>Bacteria</taxon>
        <taxon>Bacillati</taxon>
        <taxon>Bacillota</taxon>
        <taxon>Clostridia</taxon>
        <taxon>Eubacteriales</taxon>
        <taxon>Oscillospiraceae</taxon>
        <taxon>Dysosmobacter</taxon>
    </lineage>
</organism>
<protein>
    <recommendedName>
        <fullName evidence="7">3-phosphoshikimate 1-carboxyvinyltransferase</fullName>
        <ecNumber evidence="7">2.5.1.19</ecNumber>
    </recommendedName>
    <alternativeName>
        <fullName evidence="7">5-enolpyruvylshikimate-3-phosphate synthase</fullName>
        <shortName evidence="7">EPSP synthase</shortName>
        <shortName evidence="7">EPSPS</shortName>
    </alternativeName>
</protein>
<dbReference type="PANTHER" id="PTHR21090">
    <property type="entry name" value="AROM/DEHYDROQUINATE SYNTHASE"/>
    <property type="match status" value="1"/>
</dbReference>
<comment type="subcellular location">
    <subcellularLocation>
        <location evidence="7">Cytoplasm</location>
    </subcellularLocation>
</comment>
<evidence type="ECO:0000256" key="2">
    <source>
        <dbReference type="ARBA" id="ARBA00009948"/>
    </source>
</evidence>
<keyword evidence="4 7" id="KW-0808">Transferase</keyword>
<dbReference type="InterPro" id="IPR036968">
    <property type="entry name" value="Enolpyruvate_Tfrase_sf"/>
</dbReference>
<feature type="binding site" evidence="7">
    <location>
        <position position="170"/>
    </location>
    <ligand>
        <name>3-phosphoshikimate</name>
        <dbReference type="ChEBI" id="CHEBI:145989"/>
    </ligand>
</feature>
<accession>A0A4D7AVF5</accession>
<dbReference type="AlphaFoldDB" id="A0A4D7AVF5"/>
<evidence type="ECO:0000313" key="9">
    <source>
        <dbReference type="EMBL" id="QCI59650.1"/>
    </source>
</evidence>
<comment type="caution">
    <text evidence="7">Lacks conserved residue(s) required for the propagation of feature annotation.</text>
</comment>
<dbReference type="EMBL" id="CP034413">
    <property type="protein sequence ID" value="QCI59650.1"/>
    <property type="molecule type" value="Genomic_DNA"/>
</dbReference>
<comment type="pathway">
    <text evidence="1 7">Metabolic intermediate biosynthesis; chorismate biosynthesis; chorismate from D-erythrose 4-phosphate and phosphoenolpyruvate: step 6/7.</text>
</comment>
<dbReference type="PROSITE" id="PS00885">
    <property type="entry name" value="EPSP_SYNTHASE_2"/>
    <property type="match status" value="1"/>
</dbReference>
<feature type="binding site" evidence="7">
    <location>
        <position position="25"/>
    </location>
    <ligand>
        <name>3-phosphoshikimate</name>
        <dbReference type="ChEBI" id="CHEBI:145989"/>
    </ligand>
</feature>
<feature type="binding site" evidence="7">
    <location>
        <position position="198"/>
    </location>
    <ligand>
        <name>3-phosphoshikimate</name>
        <dbReference type="ChEBI" id="CHEBI:145989"/>
    </ligand>
</feature>
<dbReference type="InterPro" id="IPR023193">
    <property type="entry name" value="EPSP_synthase_CS"/>
</dbReference>
<dbReference type="PIRSF" id="PIRSF000505">
    <property type="entry name" value="EPSPS"/>
    <property type="match status" value="1"/>
</dbReference>
<evidence type="ECO:0000256" key="4">
    <source>
        <dbReference type="ARBA" id="ARBA00022679"/>
    </source>
</evidence>
<dbReference type="Proteomes" id="UP000298642">
    <property type="component" value="Chromosome"/>
</dbReference>
<dbReference type="KEGG" id="obj:EIO64_10805"/>
<comment type="function">
    <text evidence="7">Catalyzes the transfer of the enolpyruvyl moiety of phosphoenolpyruvate (PEP) to the 5-hydroxyl of shikimate-3-phosphate (S3P) to produce enolpyruvyl shikimate-3-phosphate and inorganic phosphate.</text>
</comment>
<feature type="binding site" evidence="7">
    <location>
        <position position="122"/>
    </location>
    <ligand>
        <name>phosphoenolpyruvate</name>
        <dbReference type="ChEBI" id="CHEBI:58702"/>
    </ligand>
</feature>
<evidence type="ECO:0000256" key="1">
    <source>
        <dbReference type="ARBA" id="ARBA00004811"/>
    </source>
</evidence>
<feature type="binding site" evidence="7">
    <location>
        <position position="20"/>
    </location>
    <ligand>
        <name>phosphoenolpyruvate</name>
        <dbReference type="ChEBI" id="CHEBI:58702"/>
    </ligand>
</feature>
<feature type="binding site" evidence="7">
    <location>
        <position position="172"/>
    </location>
    <ligand>
        <name>phosphoenolpyruvate</name>
        <dbReference type="ChEBI" id="CHEBI:58702"/>
    </ligand>
</feature>
<feature type="binding site" evidence="7">
    <location>
        <position position="94"/>
    </location>
    <ligand>
        <name>phosphoenolpyruvate</name>
        <dbReference type="ChEBI" id="CHEBI:58702"/>
    </ligand>
</feature>
<feature type="active site" description="Proton acceptor" evidence="7">
    <location>
        <position position="297"/>
    </location>
</feature>
<reference evidence="10" key="1">
    <citation type="submission" date="2018-12" db="EMBL/GenBank/DDBJ databases">
        <title>Dusodibacter welbiota gen. nov., sp. nov., isolated from human faeces and emended description of the Oscillibacter genus.</title>
        <authorList>
            <person name="Le Roy T."/>
            <person name="Van der Smissen P."/>
            <person name="Delzenne N."/>
            <person name="Muccioli G."/>
            <person name="Collet J.F."/>
            <person name="Cani P.D."/>
        </authorList>
    </citation>
    <scope>NUCLEOTIDE SEQUENCE [LARGE SCALE GENOMIC DNA]</scope>
    <source>
        <strain evidence="10">J115</strain>
    </source>
</reference>
<feature type="binding site" evidence="7">
    <location>
        <position position="20"/>
    </location>
    <ligand>
        <name>3-phosphoshikimate</name>
        <dbReference type="ChEBI" id="CHEBI:145989"/>
    </ligand>
</feature>
<dbReference type="GO" id="GO:0005737">
    <property type="term" value="C:cytoplasm"/>
    <property type="evidence" value="ECO:0007669"/>
    <property type="project" value="UniProtKB-SubCell"/>
</dbReference>
<feature type="binding site" evidence="7">
    <location>
        <position position="324"/>
    </location>
    <ligand>
        <name>3-phosphoshikimate</name>
        <dbReference type="ChEBI" id="CHEBI:145989"/>
    </ligand>
</feature>
<sequence length="414" mass="44110">MDLQITPKKLSGAVTPPSSKSQAHRLLIAAALSGGISVIHGLADSQDIRATRRCLSAMCAGMEDLPDGTLRVHGLGNGIVIAPPYALLDCGESGSTLRFLIPVGLLIQGEASFTGRGRLMERPLKPYEDLFREKGIAWKLADNVLTVNGGRGYGTLALDPGTYRLPGNVSSQFFTGLLFVMPLLEGDSTLVSTTPLESRDYLEMTRQAQAAAGVTSRWLDENTLFVPGGQTYQSFEATAEADWSQAGFWYAADFLDSRVDIRGLNPDSAQGDKAVSELYWRLARPGDTEIDVSGCPDLLPPLAVMAAARSGTTRFVNAARLRMKESDRLSTTAALLTALGGRAEEGPDFLTVHGGTLTGGMVDCANDHRIAMAAAIAATACTGPVTVLGAQCVQKSYPDFWEVYKNLGGDIHVL</sequence>
<dbReference type="InterPro" id="IPR013792">
    <property type="entry name" value="RNA3'P_cycl/enolpyr_Trfase_a/b"/>
</dbReference>
<proteinExistence type="inferred from homology"/>
<keyword evidence="3 7" id="KW-0028">Amino-acid biosynthesis</keyword>
<dbReference type="GO" id="GO:0009423">
    <property type="term" value="P:chorismate biosynthetic process"/>
    <property type="evidence" value="ECO:0007669"/>
    <property type="project" value="UniProtKB-UniRule"/>
</dbReference>
<comment type="similarity">
    <text evidence="2 7">Belongs to the EPSP synthase family.</text>
</comment>
<dbReference type="GO" id="GO:0008652">
    <property type="term" value="P:amino acid biosynthetic process"/>
    <property type="evidence" value="ECO:0007669"/>
    <property type="project" value="UniProtKB-KW"/>
</dbReference>
<feature type="domain" description="Enolpyruvate transferase" evidence="8">
    <location>
        <begin position="7"/>
        <end position="403"/>
    </location>
</feature>
<dbReference type="GO" id="GO:0009073">
    <property type="term" value="P:aromatic amino acid family biosynthetic process"/>
    <property type="evidence" value="ECO:0007669"/>
    <property type="project" value="UniProtKB-KW"/>
</dbReference>
<dbReference type="GO" id="GO:0003866">
    <property type="term" value="F:3-phosphoshikimate 1-carboxyvinyltransferase activity"/>
    <property type="evidence" value="ECO:0007669"/>
    <property type="project" value="UniProtKB-UniRule"/>
</dbReference>
<dbReference type="SUPFAM" id="SSF55205">
    <property type="entry name" value="EPT/RTPC-like"/>
    <property type="match status" value="1"/>
</dbReference>
<dbReference type="EC" id="2.5.1.19" evidence="7"/>
<feature type="binding site" evidence="7">
    <location>
        <position position="21"/>
    </location>
    <ligand>
        <name>3-phosphoshikimate</name>
        <dbReference type="ChEBI" id="CHEBI:145989"/>
    </ligand>
</feature>
<keyword evidence="5 7" id="KW-0057">Aromatic amino acid biosynthesis</keyword>
<dbReference type="UniPathway" id="UPA00053">
    <property type="reaction ID" value="UER00089"/>
</dbReference>
<comment type="catalytic activity">
    <reaction evidence="6">
        <text>3-phosphoshikimate + phosphoenolpyruvate = 5-O-(1-carboxyvinyl)-3-phosphoshikimate + phosphate</text>
        <dbReference type="Rhea" id="RHEA:21256"/>
        <dbReference type="ChEBI" id="CHEBI:43474"/>
        <dbReference type="ChEBI" id="CHEBI:57701"/>
        <dbReference type="ChEBI" id="CHEBI:58702"/>
        <dbReference type="ChEBI" id="CHEBI:145989"/>
        <dbReference type="EC" id="2.5.1.19"/>
    </reaction>
    <physiologicalReaction direction="left-to-right" evidence="6">
        <dbReference type="Rhea" id="RHEA:21257"/>
    </physiologicalReaction>
</comment>
<dbReference type="Gene3D" id="3.65.10.10">
    <property type="entry name" value="Enolpyruvate transferase domain"/>
    <property type="match status" value="2"/>
</dbReference>
<feature type="binding site" evidence="7">
    <location>
        <position position="171"/>
    </location>
    <ligand>
        <name>3-phosphoshikimate</name>
        <dbReference type="ChEBI" id="CHEBI:145989"/>
    </ligand>
</feature>
<dbReference type="PANTHER" id="PTHR21090:SF5">
    <property type="entry name" value="PENTAFUNCTIONAL AROM POLYPEPTIDE"/>
    <property type="match status" value="1"/>
</dbReference>
<dbReference type="Pfam" id="PF00275">
    <property type="entry name" value="EPSP_synthase"/>
    <property type="match status" value="1"/>
</dbReference>
<gene>
    <name evidence="7" type="primary">aroA</name>
    <name evidence="9" type="ORF">EIO64_10805</name>
</gene>
<evidence type="ECO:0000256" key="7">
    <source>
        <dbReference type="HAMAP-Rule" id="MF_00210"/>
    </source>
</evidence>